<dbReference type="InterPro" id="IPR037185">
    <property type="entry name" value="EmrE-like"/>
</dbReference>
<keyword evidence="2" id="KW-1133">Transmembrane helix</keyword>
<dbReference type="PANTHER" id="PTHR22911:SF137">
    <property type="entry name" value="SOLUTE CARRIER FAMILY 35 MEMBER G2-RELATED"/>
    <property type="match status" value="1"/>
</dbReference>
<accession>A0A951PDK1</accession>
<reference evidence="4" key="2">
    <citation type="journal article" date="2022" name="Microbiol. Resour. Announc.">
        <title>Metagenome Sequencing to Explore Phylogenomics of Terrestrial Cyanobacteria.</title>
        <authorList>
            <person name="Ward R.D."/>
            <person name="Stajich J.E."/>
            <person name="Johansen J.R."/>
            <person name="Huntemann M."/>
            <person name="Clum A."/>
            <person name="Foster B."/>
            <person name="Foster B."/>
            <person name="Roux S."/>
            <person name="Palaniappan K."/>
            <person name="Varghese N."/>
            <person name="Mukherjee S."/>
            <person name="Reddy T.B.K."/>
            <person name="Daum C."/>
            <person name="Copeland A."/>
            <person name="Chen I.A."/>
            <person name="Ivanova N.N."/>
            <person name="Kyrpides N.C."/>
            <person name="Shapiro N."/>
            <person name="Eloe-Fadrosh E.A."/>
            <person name="Pietrasiak N."/>
        </authorList>
    </citation>
    <scope>NUCLEOTIDE SEQUENCE</scope>
    <source>
        <strain evidence="4">GSE-TBD4-15B</strain>
    </source>
</reference>
<dbReference type="InterPro" id="IPR000620">
    <property type="entry name" value="EamA_dom"/>
</dbReference>
<dbReference type="AlphaFoldDB" id="A0A951PDK1"/>
<evidence type="ECO:0000313" key="5">
    <source>
        <dbReference type="Proteomes" id="UP000707356"/>
    </source>
</evidence>
<comment type="caution">
    <text evidence="4">The sequence shown here is derived from an EMBL/GenBank/DDBJ whole genome shotgun (WGS) entry which is preliminary data.</text>
</comment>
<feature type="transmembrane region" description="Helical" evidence="2">
    <location>
        <begin position="150"/>
        <end position="171"/>
    </location>
</feature>
<sequence>MAFRGEWAALTAALLWAIASFLYARLGKQMPAIWLNWIKSSIAVGLIGLTLLLRPDAPPQIGFGLLGLLGLSGAIGIGLGDSLFFAALRDLGARRALLLEAISPPLAAVLALLFLQERLALAAWVGIFLTVGGVAWVIAERQADQAEMRLRRGVGLGLLAALAQAIGAVLSRAALLETSVSPLWSSLIRLTAGALLLLPYLLVKLAKGPVPPQSSSINQSSLFSLLRSGQFLLRLGVASVLGTYLGIWLQQTALKFTATGIAQALIATSPLFSLPIAVMMGERVSGRAVLGAVVALAGVWLLFAAGSGQ</sequence>
<name>A0A951PDK1_9CYAN</name>
<organism evidence="4 5">
    <name type="scientific">Pegethrix bostrychoides GSE-TBD4-15B</name>
    <dbReference type="NCBI Taxonomy" id="2839662"/>
    <lineage>
        <taxon>Bacteria</taxon>
        <taxon>Bacillati</taxon>
        <taxon>Cyanobacteriota</taxon>
        <taxon>Cyanophyceae</taxon>
        <taxon>Oculatellales</taxon>
        <taxon>Oculatellaceae</taxon>
        <taxon>Pegethrix</taxon>
    </lineage>
</organism>
<evidence type="ECO:0000259" key="3">
    <source>
        <dbReference type="Pfam" id="PF00892"/>
    </source>
</evidence>
<dbReference type="SUPFAM" id="SSF103481">
    <property type="entry name" value="Multidrug resistance efflux transporter EmrE"/>
    <property type="match status" value="2"/>
</dbReference>
<keyword evidence="2" id="KW-0812">Transmembrane</keyword>
<feature type="transmembrane region" description="Helical" evidence="2">
    <location>
        <begin position="288"/>
        <end position="306"/>
    </location>
</feature>
<feature type="transmembrane region" description="Helical" evidence="2">
    <location>
        <begin position="261"/>
        <end position="281"/>
    </location>
</feature>
<feature type="transmembrane region" description="Helical" evidence="2">
    <location>
        <begin position="121"/>
        <end position="138"/>
    </location>
</feature>
<feature type="transmembrane region" description="Helical" evidence="2">
    <location>
        <begin position="97"/>
        <end position="115"/>
    </location>
</feature>
<dbReference type="EMBL" id="JAHHHV010000076">
    <property type="protein sequence ID" value="MBW4467397.1"/>
    <property type="molecule type" value="Genomic_DNA"/>
</dbReference>
<proteinExistence type="inferred from homology"/>
<keyword evidence="2" id="KW-0472">Membrane</keyword>
<feature type="domain" description="EamA" evidence="3">
    <location>
        <begin position="5"/>
        <end position="138"/>
    </location>
</feature>
<evidence type="ECO:0000256" key="1">
    <source>
        <dbReference type="ARBA" id="ARBA00007362"/>
    </source>
</evidence>
<evidence type="ECO:0000313" key="4">
    <source>
        <dbReference type="EMBL" id="MBW4467397.1"/>
    </source>
</evidence>
<comment type="similarity">
    <text evidence="1">Belongs to the EamA transporter family.</text>
</comment>
<evidence type="ECO:0000256" key="2">
    <source>
        <dbReference type="SAM" id="Phobius"/>
    </source>
</evidence>
<dbReference type="Pfam" id="PF00892">
    <property type="entry name" value="EamA"/>
    <property type="match status" value="2"/>
</dbReference>
<dbReference type="GO" id="GO:0016020">
    <property type="term" value="C:membrane"/>
    <property type="evidence" value="ECO:0007669"/>
    <property type="project" value="InterPro"/>
</dbReference>
<protein>
    <submittedName>
        <fullName evidence="4">DMT family transporter</fullName>
    </submittedName>
</protein>
<feature type="transmembrane region" description="Helical" evidence="2">
    <location>
        <begin position="33"/>
        <end position="53"/>
    </location>
</feature>
<feature type="domain" description="EamA" evidence="3">
    <location>
        <begin position="152"/>
        <end position="303"/>
    </location>
</feature>
<feature type="transmembrane region" description="Helical" evidence="2">
    <location>
        <begin position="65"/>
        <end position="85"/>
    </location>
</feature>
<feature type="transmembrane region" description="Helical" evidence="2">
    <location>
        <begin position="231"/>
        <end position="249"/>
    </location>
</feature>
<gene>
    <name evidence="4" type="ORF">KME07_18380</name>
</gene>
<reference evidence="4" key="1">
    <citation type="submission" date="2021-05" db="EMBL/GenBank/DDBJ databases">
        <authorList>
            <person name="Pietrasiak N."/>
            <person name="Ward R."/>
            <person name="Stajich J.E."/>
            <person name="Kurbessoian T."/>
        </authorList>
    </citation>
    <scope>NUCLEOTIDE SEQUENCE</scope>
    <source>
        <strain evidence="4">GSE-TBD4-15B</strain>
    </source>
</reference>
<dbReference type="PANTHER" id="PTHR22911">
    <property type="entry name" value="ACYL-MALONYL CONDENSING ENZYME-RELATED"/>
    <property type="match status" value="1"/>
</dbReference>
<dbReference type="Proteomes" id="UP000707356">
    <property type="component" value="Unassembled WGS sequence"/>
</dbReference>
<feature type="transmembrane region" description="Helical" evidence="2">
    <location>
        <begin position="6"/>
        <end position="26"/>
    </location>
</feature>